<feature type="region of interest" description="Disordered" evidence="1">
    <location>
        <begin position="31"/>
        <end position="105"/>
    </location>
</feature>
<keyword evidence="3" id="KW-1185">Reference proteome</keyword>
<evidence type="ECO:0000313" key="2">
    <source>
        <dbReference type="EMBL" id="KAJ1092293.1"/>
    </source>
</evidence>
<feature type="compositionally biased region" description="Basic residues" evidence="1">
    <location>
        <begin position="68"/>
        <end position="78"/>
    </location>
</feature>
<comment type="caution">
    <text evidence="2">The sequence shown here is derived from an EMBL/GenBank/DDBJ whole genome shotgun (WGS) entry which is preliminary data.</text>
</comment>
<reference evidence="2" key="1">
    <citation type="journal article" date="2022" name="bioRxiv">
        <title>Sequencing and chromosome-scale assembly of the giantPleurodeles waltlgenome.</title>
        <authorList>
            <person name="Brown T."/>
            <person name="Elewa A."/>
            <person name="Iarovenko S."/>
            <person name="Subramanian E."/>
            <person name="Araus A.J."/>
            <person name="Petzold A."/>
            <person name="Susuki M."/>
            <person name="Suzuki K.-i.T."/>
            <person name="Hayashi T."/>
            <person name="Toyoda A."/>
            <person name="Oliveira C."/>
            <person name="Osipova E."/>
            <person name="Leigh N.D."/>
            <person name="Simon A."/>
            <person name="Yun M.H."/>
        </authorList>
    </citation>
    <scope>NUCLEOTIDE SEQUENCE</scope>
    <source>
        <strain evidence="2">20211129_DDA</strain>
        <tissue evidence="2">Liver</tissue>
    </source>
</reference>
<accession>A0AAV7LU05</accession>
<dbReference type="Proteomes" id="UP001066276">
    <property type="component" value="Chromosome 11"/>
</dbReference>
<proteinExistence type="predicted"/>
<name>A0AAV7LU05_PLEWA</name>
<feature type="compositionally biased region" description="Basic and acidic residues" evidence="1">
    <location>
        <begin position="31"/>
        <end position="49"/>
    </location>
</feature>
<dbReference type="EMBL" id="JANPWB010000015">
    <property type="protein sequence ID" value="KAJ1092293.1"/>
    <property type="molecule type" value="Genomic_DNA"/>
</dbReference>
<organism evidence="2 3">
    <name type="scientific">Pleurodeles waltl</name>
    <name type="common">Iberian ribbed newt</name>
    <dbReference type="NCBI Taxonomy" id="8319"/>
    <lineage>
        <taxon>Eukaryota</taxon>
        <taxon>Metazoa</taxon>
        <taxon>Chordata</taxon>
        <taxon>Craniata</taxon>
        <taxon>Vertebrata</taxon>
        <taxon>Euteleostomi</taxon>
        <taxon>Amphibia</taxon>
        <taxon>Batrachia</taxon>
        <taxon>Caudata</taxon>
        <taxon>Salamandroidea</taxon>
        <taxon>Salamandridae</taxon>
        <taxon>Pleurodelinae</taxon>
        <taxon>Pleurodeles</taxon>
    </lineage>
</organism>
<evidence type="ECO:0000313" key="3">
    <source>
        <dbReference type="Proteomes" id="UP001066276"/>
    </source>
</evidence>
<sequence>MGRTQSTHGALHLMLDLVYIQHGLTDAKCWEETRPDPEGAKLAKGEQGGERTSWGNGMRHNIVQWGRRGQKASRRRKRQKEDTTQSRVRSPRGGREGELRTRKPATFLEEHGLSRYEEGKEIYLSEGRDNETWEGVGNALGTNELKKRRRAQGHKATEER</sequence>
<dbReference type="AlphaFoldDB" id="A0AAV7LU05"/>
<protein>
    <submittedName>
        <fullName evidence="2">Uncharacterized protein</fullName>
    </submittedName>
</protein>
<gene>
    <name evidence="2" type="ORF">NDU88_005404</name>
</gene>
<evidence type="ECO:0000256" key="1">
    <source>
        <dbReference type="SAM" id="MobiDB-lite"/>
    </source>
</evidence>
<feature type="region of interest" description="Disordered" evidence="1">
    <location>
        <begin position="124"/>
        <end position="160"/>
    </location>
</feature>